<dbReference type="InParanoid" id="W4K5S2"/>
<name>W4K5S2_HETIT</name>
<evidence type="ECO:0000259" key="1">
    <source>
        <dbReference type="PROSITE" id="PS50181"/>
    </source>
</evidence>
<keyword evidence="3" id="KW-1185">Reference proteome</keyword>
<dbReference type="Proteomes" id="UP000030671">
    <property type="component" value="Unassembled WGS sequence"/>
</dbReference>
<accession>W4K5S2</accession>
<reference evidence="2 3" key="1">
    <citation type="journal article" date="2012" name="New Phytol.">
        <title>Insight into trade-off between wood decay and parasitism from the genome of a fungal forest pathogen.</title>
        <authorList>
            <person name="Olson A."/>
            <person name="Aerts A."/>
            <person name="Asiegbu F."/>
            <person name="Belbahri L."/>
            <person name="Bouzid O."/>
            <person name="Broberg A."/>
            <person name="Canback B."/>
            <person name="Coutinho P.M."/>
            <person name="Cullen D."/>
            <person name="Dalman K."/>
            <person name="Deflorio G."/>
            <person name="van Diepen L.T."/>
            <person name="Dunand C."/>
            <person name="Duplessis S."/>
            <person name="Durling M."/>
            <person name="Gonthier P."/>
            <person name="Grimwood J."/>
            <person name="Fossdal C.G."/>
            <person name="Hansson D."/>
            <person name="Henrissat B."/>
            <person name="Hietala A."/>
            <person name="Himmelstrand K."/>
            <person name="Hoffmeister D."/>
            <person name="Hogberg N."/>
            <person name="James T.Y."/>
            <person name="Karlsson M."/>
            <person name="Kohler A."/>
            <person name="Kues U."/>
            <person name="Lee Y.H."/>
            <person name="Lin Y.C."/>
            <person name="Lind M."/>
            <person name="Lindquist E."/>
            <person name="Lombard V."/>
            <person name="Lucas S."/>
            <person name="Lunden K."/>
            <person name="Morin E."/>
            <person name="Murat C."/>
            <person name="Park J."/>
            <person name="Raffaello T."/>
            <person name="Rouze P."/>
            <person name="Salamov A."/>
            <person name="Schmutz J."/>
            <person name="Solheim H."/>
            <person name="Stahlberg J."/>
            <person name="Velez H."/>
            <person name="de Vries R.P."/>
            <person name="Wiebenga A."/>
            <person name="Woodward S."/>
            <person name="Yakovlev I."/>
            <person name="Garbelotto M."/>
            <person name="Martin F."/>
            <person name="Grigoriev I.V."/>
            <person name="Stenlid J."/>
        </authorList>
    </citation>
    <scope>NUCLEOTIDE SEQUENCE [LARGE SCALE GENOMIC DNA]</scope>
    <source>
        <strain evidence="2 3">TC 32-1</strain>
    </source>
</reference>
<protein>
    <recommendedName>
        <fullName evidence="1">F-box domain-containing protein</fullName>
    </recommendedName>
</protein>
<dbReference type="Gene3D" id="1.20.1280.50">
    <property type="match status" value="1"/>
</dbReference>
<proteinExistence type="predicted"/>
<dbReference type="CDD" id="cd09917">
    <property type="entry name" value="F-box_SF"/>
    <property type="match status" value="1"/>
</dbReference>
<dbReference type="OrthoDB" id="2322499at2759"/>
<sequence>MYLPLLSDPSRRITEKIRNRLVQRSSAKLKIVEGSEPHATTVPLFQIPLELVYKILWYLGPNDLLNLSQTNKSFRAFLLGESCNVY</sequence>
<dbReference type="InterPro" id="IPR036047">
    <property type="entry name" value="F-box-like_dom_sf"/>
</dbReference>
<dbReference type="SUPFAM" id="SSF81383">
    <property type="entry name" value="F-box domain"/>
    <property type="match status" value="1"/>
</dbReference>
<gene>
    <name evidence="2" type="ORF">HETIRDRAFT_169920</name>
</gene>
<evidence type="ECO:0000313" key="2">
    <source>
        <dbReference type="EMBL" id="ETW81168.1"/>
    </source>
</evidence>
<dbReference type="InterPro" id="IPR001810">
    <property type="entry name" value="F-box_dom"/>
</dbReference>
<organism evidence="2 3">
    <name type="scientific">Heterobasidion irregulare (strain TC 32-1)</name>
    <dbReference type="NCBI Taxonomy" id="747525"/>
    <lineage>
        <taxon>Eukaryota</taxon>
        <taxon>Fungi</taxon>
        <taxon>Dikarya</taxon>
        <taxon>Basidiomycota</taxon>
        <taxon>Agaricomycotina</taxon>
        <taxon>Agaricomycetes</taxon>
        <taxon>Russulales</taxon>
        <taxon>Bondarzewiaceae</taxon>
        <taxon>Heterobasidion</taxon>
        <taxon>Heterobasidion annosum species complex</taxon>
    </lineage>
</organism>
<dbReference type="RefSeq" id="XP_009547833.1">
    <property type="nucleotide sequence ID" value="XM_009549538.1"/>
</dbReference>
<dbReference type="Pfam" id="PF12937">
    <property type="entry name" value="F-box-like"/>
    <property type="match status" value="1"/>
</dbReference>
<dbReference type="HOGENOM" id="CLU_2498140_0_0_1"/>
<dbReference type="KEGG" id="hir:HETIRDRAFT_169920"/>
<dbReference type="EMBL" id="KI925459">
    <property type="protein sequence ID" value="ETW81168.1"/>
    <property type="molecule type" value="Genomic_DNA"/>
</dbReference>
<dbReference type="GeneID" id="20668248"/>
<dbReference type="PROSITE" id="PS50181">
    <property type="entry name" value="FBOX"/>
    <property type="match status" value="1"/>
</dbReference>
<feature type="domain" description="F-box" evidence="1">
    <location>
        <begin position="41"/>
        <end position="86"/>
    </location>
</feature>
<evidence type="ECO:0000313" key="3">
    <source>
        <dbReference type="Proteomes" id="UP000030671"/>
    </source>
</evidence>
<dbReference type="AlphaFoldDB" id="W4K5S2"/>